<reference evidence="3" key="1">
    <citation type="journal article" date="2013" name="Genome Announc.">
        <title>Genome Sequence of Halanaerobium saccharolyticum subsp. saccharolyticum Strain DSM 6643T, a Halophilic Hydrogen-Producing Bacterium.</title>
        <authorList>
            <person name="Kivisto A."/>
            <person name="Larjo A."/>
            <person name="Ciranna A."/>
            <person name="Santala V."/>
            <person name="Roos C."/>
            <person name="Karp M."/>
        </authorList>
    </citation>
    <scope>NUCLEOTIDE SEQUENCE [LARGE SCALE GENOMIC DNA]</scope>
    <source>
        <strain evidence="3">DSM 6643</strain>
    </source>
</reference>
<dbReference type="EMBL" id="CAUI01000023">
    <property type="protein sequence ID" value="CCU80612.1"/>
    <property type="molecule type" value="Genomic_DNA"/>
</dbReference>
<keyword evidence="3" id="KW-1185">Reference proteome</keyword>
<proteinExistence type="predicted"/>
<protein>
    <recommendedName>
        <fullName evidence="1">DUF4130 domain-containing protein</fullName>
    </recommendedName>
</protein>
<dbReference type="InParanoid" id="M5E3X9"/>
<dbReference type="InterPro" id="IPR025404">
    <property type="entry name" value="DUF4130"/>
</dbReference>
<dbReference type="Pfam" id="PF13566">
    <property type="entry name" value="DUF4130"/>
    <property type="match status" value="1"/>
</dbReference>
<dbReference type="InterPro" id="IPR023875">
    <property type="entry name" value="DNA_repair_put"/>
</dbReference>
<dbReference type="AlphaFoldDB" id="M5E3X9"/>
<evidence type="ECO:0000259" key="1">
    <source>
        <dbReference type="Pfam" id="PF13566"/>
    </source>
</evidence>
<dbReference type="NCBIfam" id="TIGR03915">
    <property type="entry name" value="SAM_7_link_chp"/>
    <property type="match status" value="1"/>
</dbReference>
<gene>
    <name evidence="2" type="ORF">HSACCH_02167</name>
</gene>
<name>M5E3X9_9FIRM</name>
<sequence>MFMKNKNNQSGKKVYIYDGSYQGLLTALYQAFKQREVPVKIVAESNFRNDLFYQREEIITDSDQAHFFSQQIKKNISAQALNNIFHAYLSEIEKIELYIFRYLFTGFKAGKKIDEYLTKEYVRKVQDLAHKVKHESHRLKGLIRLQEAADNKYFAAVEPDYKILILLAPHFKNRFPTMDWIIQDKRREEAIIFSAAEKEWLLIDLKKEFEPELSAKEKEVQDLWRAFFSAVSIQNRSNPRTQQQFMPKKYWKYLIERPGSSKRFKSK</sequence>
<comment type="caution">
    <text evidence="2">The sequence shown here is derived from an EMBL/GenBank/DDBJ whole genome shotgun (WGS) entry which is preliminary data.</text>
</comment>
<dbReference type="STRING" id="1293054.HSACCH_02167"/>
<dbReference type="Proteomes" id="UP000012063">
    <property type="component" value="Unassembled WGS sequence"/>
</dbReference>
<feature type="domain" description="DUF4130" evidence="1">
    <location>
        <begin position="94"/>
        <end position="256"/>
    </location>
</feature>
<evidence type="ECO:0000313" key="2">
    <source>
        <dbReference type="EMBL" id="CCU80612.1"/>
    </source>
</evidence>
<accession>M5E3X9</accession>
<evidence type="ECO:0000313" key="3">
    <source>
        <dbReference type="Proteomes" id="UP000012063"/>
    </source>
</evidence>
<organism evidence="2 3">
    <name type="scientific">Halanaerobium saccharolyticum subsp. saccharolyticum DSM 6643</name>
    <dbReference type="NCBI Taxonomy" id="1293054"/>
    <lineage>
        <taxon>Bacteria</taxon>
        <taxon>Bacillati</taxon>
        <taxon>Bacillota</taxon>
        <taxon>Clostridia</taxon>
        <taxon>Halanaerobiales</taxon>
        <taxon>Halanaerobiaceae</taxon>
        <taxon>Halanaerobium</taxon>
    </lineage>
</organism>
<dbReference type="eggNOG" id="COG1573">
    <property type="taxonomic scope" value="Bacteria"/>
</dbReference>